<dbReference type="EMBL" id="BAAAYN010000006">
    <property type="protein sequence ID" value="GAA3383526.1"/>
    <property type="molecule type" value="Genomic_DNA"/>
</dbReference>
<accession>A0ABP6SRI9</accession>
<dbReference type="InterPro" id="IPR032710">
    <property type="entry name" value="NTF2-like_dom_sf"/>
</dbReference>
<sequence length="148" mass="16314">MSGVLAQTEVTVQREVLQKVFDRYHAAWEAKDPDAITALHTEDSTFALRSGGARVQGPAALRQHFAHIFVEFPNYRSEVDRLLLGDGHWVLEWTMVVELPAAAGGTFTARISLVDVVDVDETGLVTRKDVWVDGVQQAAAYRLAGKPL</sequence>
<organism evidence="2 3">
    <name type="scientific">Cryptosporangium minutisporangium</name>
    <dbReference type="NCBI Taxonomy" id="113569"/>
    <lineage>
        <taxon>Bacteria</taxon>
        <taxon>Bacillati</taxon>
        <taxon>Actinomycetota</taxon>
        <taxon>Actinomycetes</taxon>
        <taxon>Cryptosporangiales</taxon>
        <taxon>Cryptosporangiaceae</taxon>
        <taxon>Cryptosporangium</taxon>
    </lineage>
</organism>
<evidence type="ECO:0000313" key="2">
    <source>
        <dbReference type="EMBL" id="GAA3383526.1"/>
    </source>
</evidence>
<dbReference type="Proteomes" id="UP001501676">
    <property type="component" value="Unassembled WGS sequence"/>
</dbReference>
<keyword evidence="3" id="KW-1185">Reference proteome</keyword>
<reference evidence="3" key="1">
    <citation type="journal article" date="2019" name="Int. J. Syst. Evol. Microbiol.">
        <title>The Global Catalogue of Microorganisms (GCM) 10K type strain sequencing project: providing services to taxonomists for standard genome sequencing and annotation.</title>
        <authorList>
            <consortium name="The Broad Institute Genomics Platform"/>
            <consortium name="The Broad Institute Genome Sequencing Center for Infectious Disease"/>
            <person name="Wu L."/>
            <person name="Ma J."/>
        </authorList>
    </citation>
    <scope>NUCLEOTIDE SEQUENCE [LARGE SCALE GENOMIC DNA]</scope>
    <source>
        <strain evidence="3">JCM 9458</strain>
    </source>
</reference>
<proteinExistence type="predicted"/>
<dbReference type="RefSeq" id="WP_345726733.1">
    <property type="nucleotide sequence ID" value="NZ_BAAAYN010000006.1"/>
</dbReference>
<dbReference type="InterPro" id="IPR037401">
    <property type="entry name" value="SnoaL-like"/>
</dbReference>
<gene>
    <name evidence="2" type="ORF">GCM10020369_09680</name>
</gene>
<name>A0ABP6SRI9_9ACTN</name>
<dbReference type="Gene3D" id="3.10.450.50">
    <property type="match status" value="1"/>
</dbReference>
<evidence type="ECO:0000313" key="3">
    <source>
        <dbReference type="Proteomes" id="UP001501676"/>
    </source>
</evidence>
<protein>
    <recommendedName>
        <fullName evidence="1">SnoaL-like domain-containing protein</fullName>
    </recommendedName>
</protein>
<evidence type="ECO:0000259" key="1">
    <source>
        <dbReference type="Pfam" id="PF12680"/>
    </source>
</evidence>
<comment type="caution">
    <text evidence="2">The sequence shown here is derived from an EMBL/GenBank/DDBJ whole genome shotgun (WGS) entry which is preliminary data.</text>
</comment>
<feature type="domain" description="SnoaL-like" evidence="1">
    <location>
        <begin position="22"/>
        <end position="127"/>
    </location>
</feature>
<dbReference type="Pfam" id="PF12680">
    <property type="entry name" value="SnoaL_2"/>
    <property type="match status" value="1"/>
</dbReference>
<dbReference type="SUPFAM" id="SSF54427">
    <property type="entry name" value="NTF2-like"/>
    <property type="match status" value="1"/>
</dbReference>